<keyword evidence="2" id="KW-1185">Reference proteome</keyword>
<gene>
    <name evidence="1" type="ORF">YOLOSWAG_295</name>
</gene>
<dbReference type="EMBL" id="KY448244">
    <property type="protein sequence ID" value="AQT28765.1"/>
    <property type="molecule type" value="Genomic_DNA"/>
</dbReference>
<evidence type="ECO:0000313" key="2">
    <source>
        <dbReference type="Proteomes" id="UP000221250"/>
    </source>
</evidence>
<accession>A0A1S6L3K0</accession>
<proteinExistence type="predicted"/>
<dbReference type="Proteomes" id="UP000221250">
    <property type="component" value="Segment"/>
</dbReference>
<evidence type="ECO:0000313" key="1">
    <source>
        <dbReference type="EMBL" id="AQT28765.1"/>
    </source>
</evidence>
<name>A0A1S6L3K0_9CAUD</name>
<organism evidence="1 2">
    <name type="scientific">Erwinia phage vB_EamM_Yoloswag</name>
    <dbReference type="NCBI Taxonomy" id="1958956"/>
    <lineage>
        <taxon>Viruses</taxon>
        <taxon>Duplodnaviria</taxon>
        <taxon>Heunggongvirae</taxon>
        <taxon>Uroviricota</taxon>
        <taxon>Caudoviricetes</taxon>
        <taxon>Yoloswagvirus</taxon>
        <taxon>Yoloswagvirus yoloswag</taxon>
    </lineage>
</organism>
<protein>
    <submittedName>
        <fullName evidence="1">Uncharacterized protein</fullName>
    </submittedName>
</protein>
<sequence length="103" mass="12531">MARKYLLRSERPTTLPNLRAYLLYCARTPNKHKEVFRHYYERSKTELHRQRFFLGNLFGFKVKSKKGAVRYTVIWIDPYNYDCLVLDHVEKKPKYKNLYGLIL</sequence>
<reference evidence="1 2" key="1">
    <citation type="submission" date="2017-01" db="EMBL/GenBank/DDBJ databases">
        <authorList>
            <person name="Mah S.A."/>
            <person name="Swanson W.J."/>
            <person name="Moy G.W."/>
            <person name="Vacquier V.D."/>
        </authorList>
    </citation>
    <scope>NUCLEOTIDE SEQUENCE [LARGE SCALE GENOMIC DNA]</scope>
</reference>